<dbReference type="GO" id="GO:0015225">
    <property type="term" value="F:biotin transmembrane transporter activity"/>
    <property type="evidence" value="ECO:0007669"/>
    <property type="project" value="UniProtKB-UniRule"/>
</dbReference>
<evidence type="ECO:0000256" key="2">
    <source>
        <dbReference type="PIRNR" id="PIRNR016661"/>
    </source>
</evidence>
<feature type="transmembrane region" description="Helical" evidence="3">
    <location>
        <begin position="171"/>
        <end position="193"/>
    </location>
</feature>
<keyword evidence="3" id="KW-0812">Transmembrane</keyword>
<evidence type="ECO:0000313" key="5">
    <source>
        <dbReference type="Proteomes" id="UP000078252"/>
    </source>
</evidence>
<dbReference type="STRING" id="33881.NS184_06290"/>
<feature type="transmembrane region" description="Helical" evidence="3">
    <location>
        <begin position="74"/>
        <end position="97"/>
    </location>
</feature>
<organism evidence="4 5">
    <name type="scientific">Curtobacterium luteum</name>
    <dbReference type="NCBI Taxonomy" id="33881"/>
    <lineage>
        <taxon>Bacteria</taxon>
        <taxon>Bacillati</taxon>
        <taxon>Actinomycetota</taxon>
        <taxon>Actinomycetes</taxon>
        <taxon>Micrococcales</taxon>
        <taxon>Microbacteriaceae</taxon>
        <taxon>Curtobacterium</taxon>
    </lineage>
</organism>
<evidence type="ECO:0000256" key="3">
    <source>
        <dbReference type="SAM" id="Phobius"/>
    </source>
</evidence>
<keyword evidence="3" id="KW-1133">Transmembrane helix</keyword>
<name>A0A175RZ67_9MICO</name>
<accession>A0A175RZ67</accession>
<evidence type="ECO:0000313" key="4">
    <source>
        <dbReference type="EMBL" id="KTR08149.1"/>
    </source>
</evidence>
<keyword evidence="2" id="KW-0813">Transport</keyword>
<feature type="transmembrane region" description="Helical" evidence="3">
    <location>
        <begin position="132"/>
        <end position="151"/>
    </location>
</feature>
<gene>
    <name evidence="4" type="ORF">NS184_06290</name>
</gene>
<dbReference type="EMBL" id="LDQC01000035">
    <property type="protein sequence ID" value="KTR08149.1"/>
    <property type="molecule type" value="Genomic_DNA"/>
</dbReference>
<feature type="transmembrane region" description="Helical" evidence="3">
    <location>
        <begin position="21"/>
        <end position="40"/>
    </location>
</feature>
<dbReference type="RefSeq" id="WP_058725282.1">
    <property type="nucleotide sequence ID" value="NZ_LDQC01000035.1"/>
</dbReference>
<dbReference type="Pfam" id="PF02632">
    <property type="entry name" value="BioY"/>
    <property type="match status" value="1"/>
</dbReference>
<dbReference type="PANTHER" id="PTHR34295">
    <property type="entry name" value="BIOTIN TRANSPORTER BIOY"/>
    <property type="match status" value="1"/>
</dbReference>
<dbReference type="InterPro" id="IPR003784">
    <property type="entry name" value="BioY"/>
</dbReference>
<sequence length="199" mass="20242">MTNATGFARRAVLADRLRTHGLATDAALVAGGALFTAAMAQVEVPMWPVPITGQTLAVVLVGATLGARRGMLSLLVYAVAGLAGAPFFAGFSGGLSALASPSFGYVIGFIPAAGLVGWFARRNWDRHVGRATVAMLLASAIPFVTGLPWLAAALGHLGAPNDLQSVLAAGLYPFVVGGVAKALIAAGVLPLAWKALARR</sequence>
<feature type="transmembrane region" description="Helical" evidence="3">
    <location>
        <begin position="46"/>
        <end position="67"/>
    </location>
</feature>
<reference evidence="4 5" key="1">
    <citation type="journal article" date="2016" name="Front. Microbiol.">
        <title>Genomic Resource of Rice Seed Associated Bacteria.</title>
        <authorList>
            <person name="Midha S."/>
            <person name="Bansal K."/>
            <person name="Sharma S."/>
            <person name="Kumar N."/>
            <person name="Patil P.P."/>
            <person name="Chaudhry V."/>
            <person name="Patil P.B."/>
        </authorList>
    </citation>
    <scope>NUCLEOTIDE SEQUENCE [LARGE SCALE GENOMIC DNA]</scope>
    <source>
        <strain evidence="4 5">NS184</strain>
    </source>
</reference>
<keyword evidence="2 3" id="KW-0472">Membrane</keyword>
<dbReference type="OrthoDB" id="1496139at2"/>
<keyword evidence="2" id="KW-1003">Cell membrane</keyword>
<feature type="transmembrane region" description="Helical" evidence="3">
    <location>
        <begin position="103"/>
        <end position="120"/>
    </location>
</feature>
<dbReference type="GO" id="GO:0005886">
    <property type="term" value="C:plasma membrane"/>
    <property type="evidence" value="ECO:0007669"/>
    <property type="project" value="UniProtKB-SubCell"/>
</dbReference>
<dbReference type="Gene3D" id="1.10.1760.20">
    <property type="match status" value="1"/>
</dbReference>
<dbReference type="Proteomes" id="UP000078252">
    <property type="component" value="Unassembled WGS sequence"/>
</dbReference>
<dbReference type="AlphaFoldDB" id="A0A175RZ67"/>
<dbReference type="PATRIC" id="fig|33881.3.peg.1558"/>
<proteinExistence type="inferred from homology"/>
<protein>
    <recommendedName>
        <fullName evidence="2">Biotin transporter</fullName>
    </recommendedName>
</protein>
<comment type="subcellular location">
    <subcellularLocation>
        <location evidence="2">Cell membrane</location>
        <topology evidence="2">Multi-pass membrane protein</topology>
    </subcellularLocation>
</comment>
<evidence type="ECO:0000256" key="1">
    <source>
        <dbReference type="ARBA" id="ARBA00010692"/>
    </source>
</evidence>
<comment type="similarity">
    <text evidence="1 2">Belongs to the BioY family.</text>
</comment>
<dbReference type="PANTHER" id="PTHR34295:SF1">
    <property type="entry name" value="BIOTIN TRANSPORTER BIOY"/>
    <property type="match status" value="1"/>
</dbReference>
<comment type="caution">
    <text evidence="4">The sequence shown here is derived from an EMBL/GenBank/DDBJ whole genome shotgun (WGS) entry which is preliminary data.</text>
</comment>
<dbReference type="PIRSF" id="PIRSF016661">
    <property type="entry name" value="BioY"/>
    <property type="match status" value="1"/>
</dbReference>